<gene>
    <name evidence="1" type="ORF">EJ02DRAFT_129169</name>
</gene>
<reference evidence="1" key="1">
    <citation type="journal article" date="2020" name="Stud. Mycol.">
        <title>101 Dothideomycetes genomes: a test case for predicting lifestyles and emergence of pathogens.</title>
        <authorList>
            <person name="Haridas S."/>
            <person name="Albert R."/>
            <person name="Binder M."/>
            <person name="Bloem J."/>
            <person name="Labutti K."/>
            <person name="Salamov A."/>
            <person name="Andreopoulos B."/>
            <person name="Baker S."/>
            <person name="Barry K."/>
            <person name="Bills G."/>
            <person name="Bluhm B."/>
            <person name="Cannon C."/>
            <person name="Castanera R."/>
            <person name="Culley D."/>
            <person name="Daum C."/>
            <person name="Ezra D."/>
            <person name="Gonzalez J."/>
            <person name="Henrissat B."/>
            <person name="Kuo A."/>
            <person name="Liang C."/>
            <person name="Lipzen A."/>
            <person name="Lutzoni F."/>
            <person name="Magnuson J."/>
            <person name="Mondo S."/>
            <person name="Nolan M."/>
            <person name="Ohm R."/>
            <person name="Pangilinan J."/>
            <person name="Park H.-J."/>
            <person name="Ramirez L."/>
            <person name="Alfaro M."/>
            <person name="Sun H."/>
            <person name="Tritt A."/>
            <person name="Yoshinaga Y."/>
            <person name="Zwiers L.-H."/>
            <person name="Turgeon B."/>
            <person name="Goodwin S."/>
            <person name="Spatafora J."/>
            <person name="Crous P."/>
            <person name="Grigoriev I."/>
        </authorList>
    </citation>
    <scope>NUCLEOTIDE SEQUENCE</scope>
    <source>
        <strain evidence="1">CBS 161.51</strain>
    </source>
</reference>
<organism evidence="1 2">
    <name type="scientific">Clathrospora elynae</name>
    <dbReference type="NCBI Taxonomy" id="706981"/>
    <lineage>
        <taxon>Eukaryota</taxon>
        <taxon>Fungi</taxon>
        <taxon>Dikarya</taxon>
        <taxon>Ascomycota</taxon>
        <taxon>Pezizomycotina</taxon>
        <taxon>Dothideomycetes</taxon>
        <taxon>Pleosporomycetidae</taxon>
        <taxon>Pleosporales</taxon>
        <taxon>Diademaceae</taxon>
        <taxon>Clathrospora</taxon>
    </lineage>
</organism>
<evidence type="ECO:0008006" key="3">
    <source>
        <dbReference type="Google" id="ProtNLM"/>
    </source>
</evidence>
<dbReference type="EMBL" id="ML976024">
    <property type="protein sequence ID" value="KAF1943498.1"/>
    <property type="molecule type" value="Genomic_DNA"/>
</dbReference>
<accession>A0A6A5SUL3</accession>
<keyword evidence="2" id="KW-1185">Reference proteome</keyword>
<protein>
    <recommendedName>
        <fullName evidence="3">DUF3669 domain-containing protein</fullName>
    </recommendedName>
</protein>
<sequence length="128" mass="14066">MATGLAVIHWYAGVDGMGNEFVLDDTYGWIDEQLEVASLRYDGEPFCTPSGHSLSFNFLSPGSSSLPLSEMSGRRMQLYVLDLDKASLLSFNCSEAAIQRLMTEVTCNDPYFADPTVNGPSREREGKA</sequence>
<dbReference type="OrthoDB" id="2993351at2759"/>
<dbReference type="AlphaFoldDB" id="A0A6A5SUL3"/>
<dbReference type="Proteomes" id="UP000800038">
    <property type="component" value="Unassembled WGS sequence"/>
</dbReference>
<proteinExistence type="predicted"/>
<name>A0A6A5SUL3_9PLEO</name>
<evidence type="ECO:0000313" key="1">
    <source>
        <dbReference type="EMBL" id="KAF1943498.1"/>
    </source>
</evidence>
<evidence type="ECO:0000313" key="2">
    <source>
        <dbReference type="Proteomes" id="UP000800038"/>
    </source>
</evidence>